<dbReference type="InterPro" id="IPR002142">
    <property type="entry name" value="Peptidase_S49"/>
</dbReference>
<dbReference type="AlphaFoldDB" id="A0A4R6QY60"/>
<evidence type="ECO:0000313" key="7">
    <source>
        <dbReference type="EMBL" id="TDP78180.1"/>
    </source>
</evidence>
<dbReference type="Pfam" id="PF01343">
    <property type="entry name" value="Peptidase_S49"/>
    <property type="match status" value="1"/>
</dbReference>
<evidence type="ECO:0000256" key="2">
    <source>
        <dbReference type="ARBA" id="ARBA00022670"/>
    </source>
</evidence>
<dbReference type="RefSeq" id="WP_133611395.1">
    <property type="nucleotide sequence ID" value="NZ_SNXW01000026.1"/>
</dbReference>
<protein>
    <submittedName>
        <fullName evidence="7">Protease-4</fullName>
    </submittedName>
</protein>
<keyword evidence="5" id="KW-0812">Transmembrane</keyword>
<comment type="similarity">
    <text evidence="1">Belongs to the peptidase S49 family.</text>
</comment>
<dbReference type="GO" id="GO:0006508">
    <property type="term" value="P:proteolysis"/>
    <property type="evidence" value="ECO:0007669"/>
    <property type="project" value="UniProtKB-KW"/>
</dbReference>
<keyword evidence="5" id="KW-0472">Membrane</keyword>
<dbReference type="InterPro" id="IPR029045">
    <property type="entry name" value="ClpP/crotonase-like_dom_sf"/>
</dbReference>
<dbReference type="InterPro" id="IPR047272">
    <property type="entry name" value="S49_SppA_C"/>
</dbReference>
<organism evidence="7 8">
    <name type="scientific">Aquabacterium commune</name>
    <dbReference type="NCBI Taxonomy" id="70586"/>
    <lineage>
        <taxon>Bacteria</taxon>
        <taxon>Pseudomonadati</taxon>
        <taxon>Pseudomonadota</taxon>
        <taxon>Betaproteobacteria</taxon>
        <taxon>Burkholderiales</taxon>
        <taxon>Aquabacterium</taxon>
    </lineage>
</organism>
<evidence type="ECO:0000256" key="3">
    <source>
        <dbReference type="ARBA" id="ARBA00022801"/>
    </source>
</evidence>
<dbReference type="Gene3D" id="6.20.330.10">
    <property type="match status" value="1"/>
</dbReference>
<accession>A0A4R6QY60</accession>
<dbReference type="SUPFAM" id="SSF52096">
    <property type="entry name" value="ClpP/crotonase"/>
    <property type="match status" value="1"/>
</dbReference>
<dbReference type="GO" id="GO:0008236">
    <property type="term" value="F:serine-type peptidase activity"/>
    <property type="evidence" value="ECO:0007669"/>
    <property type="project" value="UniProtKB-KW"/>
</dbReference>
<keyword evidence="4" id="KW-0720">Serine protease</keyword>
<evidence type="ECO:0000256" key="5">
    <source>
        <dbReference type="SAM" id="Phobius"/>
    </source>
</evidence>
<comment type="caution">
    <text evidence="7">The sequence shown here is derived from an EMBL/GenBank/DDBJ whole genome shotgun (WGS) entry which is preliminary data.</text>
</comment>
<evidence type="ECO:0000256" key="4">
    <source>
        <dbReference type="ARBA" id="ARBA00022825"/>
    </source>
</evidence>
<dbReference type="PANTHER" id="PTHR42987">
    <property type="entry name" value="PEPTIDASE S49"/>
    <property type="match status" value="1"/>
</dbReference>
<reference evidence="7 8" key="1">
    <citation type="submission" date="2019-03" db="EMBL/GenBank/DDBJ databases">
        <title>Genomic Encyclopedia of Type Strains, Phase IV (KMG-IV): sequencing the most valuable type-strain genomes for metagenomic binning, comparative biology and taxonomic classification.</title>
        <authorList>
            <person name="Goeker M."/>
        </authorList>
    </citation>
    <scope>NUCLEOTIDE SEQUENCE [LARGE SCALE GENOMIC DNA]</scope>
    <source>
        <strain evidence="7 8">DSM 11901</strain>
    </source>
</reference>
<dbReference type="Gene3D" id="3.90.226.10">
    <property type="entry name" value="2-enoyl-CoA Hydratase, Chain A, domain 1"/>
    <property type="match status" value="1"/>
</dbReference>
<evidence type="ECO:0000256" key="1">
    <source>
        <dbReference type="ARBA" id="ARBA00008683"/>
    </source>
</evidence>
<keyword evidence="2 7" id="KW-0645">Protease</keyword>
<gene>
    <name evidence="7" type="ORF">EV672_1267</name>
</gene>
<dbReference type="Proteomes" id="UP000294593">
    <property type="component" value="Unassembled WGS sequence"/>
</dbReference>
<feature type="domain" description="Peptidase S49" evidence="6">
    <location>
        <begin position="163"/>
        <end position="304"/>
    </location>
</feature>
<sequence>MPQTNDPNETTPSLWSRLFRRDGRSEKALDGSTATVAGDPVQQALQGLVSSLIQDRKSERRSRLIKASIYFMIFGVPTLLYIGIIGYMNGARWVPTQEAVGVVRVEGDIAPGQNASADQVIPALKAAFESEKIKAVVLAIDSNGGAPVEAERINNAMATMRAKHPKPVVAVIGNSGMSAGYMIAMHTDRIYAGKYSLVGSIGAVMASWDFHKALAKVDVAQRVYASGPLKAMMNPYLPMTSQANDKAQDLVNRMGSQFHAEMSSLRKGLKPNIQYGTGEVWGGSEALAIGIVDELGTIDDLIERRWKLPAHDFGPGGDGYKGIHAATAVGEFLRTLMLGQGPSAQGQVTLR</sequence>
<keyword evidence="3" id="KW-0378">Hydrolase</keyword>
<dbReference type="OrthoDB" id="9764363at2"/>
<evidence type="ECO:0000313" key="8">
    <source>
        <dbReference type="Proteomes" id="UP000294593"/>
    </source>
</evidence>
<keyword evidence="8" id="KW-1185">Reference proteome</keyword>
<feature type="transmembrane region" description="Helical" evidence="5">
    <location>
        <begin position="67"/>
        <end position="88"/>
    </location>
</feature>
<name>A0A4R6QY60_9BURK</name>
<evidence type="ECO:0000259" key="6">
    <source>
        <dbReference type="Pfam" id="PF01343"/>
    </source>
</evidence>
<proteinExistence type="inferred from homology"/>
<dbReference type="EMBL" id="SNXW01000026">
    <property type="protein sequence ID" value="TDP78180.1"/>
    <property type="molecule type" value="Genomic_DNA"/>
</dbReference>
<keyword evidence="5" id="KW-1133">Transmembrane helix</keyword>
<dbReference type="CDD" id="cd07023">
    <property type="entry name" value="S49_Sppa_N_C"/>
    <property type="match status" value="1"/>
</dbReference>
<dbReference type="PANTHER" id="PTHR42987:SF8">
    <property type="entry name" value="PROTEINASE"/>
    <property type="match status" value="1"/>
</dbReference>